<keyword evidence="3" id="KW-0732">Signal</keyword>
<proteinExistence type="predicted"/>
<dbReference type="AlphaFoldDB" id="A0AA39R328"/>
<dbReference type="InterPro" id="IPR056145">
    <property type="entry name" value="DUF7728"/>
</dbReference>
<feature type="signal peptide" evidence="3">
    <location>
        <begin position="1"/>
        <end position="16"/>
    </location>
</feature>
<comment type="caution">
    <text evidence="5">The sequence shown here is derived from an EMBL/GenBank/DDBJ whole genome shotgun (WGS) entry which is preliminary data.</text>
</comment>
<organism evidence="5 6">
    <name type="scientific">Cladonia borealis</name>
    <dbReference type="NCBI Taxonomy" id="184061"/>
    <lineage>
        <taxon>Eukaryota</taxon>
        <taxon>Fungi</taxon>
        <taxon>Dikarya</taxon>
        <taxon>Ascomycota</taxon>
        <taxon>Pezizomycotina</taxon>
        <taxon>Lecanoromycetes</taxon>
        <taxon>OSLEUM clade</taxon>
        <taxon>Lecanoromycetidae</taxon>
        <taxon>Lecanorales</taxon>
        <taxon>Lecanorineae</taxon>
        <taxon>Cladoniaceae</taxon>
        <taxon>Cladonia</taxon>
    </lineage>
</organism>
<gene>
    <name evidence="5" type="ORF">JMJ35_004122</name>
</gene>
<name>A0AA39R328_9LECA</name>
<dbReference type="EMBL" id="JAFEKC020000008">
    <property type="protein sequence ID" value="KAK0513136.1"/>
    <property type="molecule type" value="Genomic_DNA"/>
</dbReference>
<feature type="region of interest" description="Disordered" evidence="1">
    <location>
        <begin position="245"/>
        <end position="267"/>
    </location>
</feature>
<accession>A0AA39R328</accession>
<dbReference type="Proteomes" id="UP001166286">
    <property type="component" value="Unassembled WGS sequence"/>
</dbReference>
<keyword evidence="2" id="KW-0472">Membrane</keyword>
<reference evidence="5" key="1">
    <citation type="submission" date="2023-03" db="EMBL/GenBank/DDBJ databases">
        <title>Complete genome of Cladonia borealis.</title>
        <authorList>
            <person name="Park H."/>
        </authorList>
    </citation>
    <scope>NUCLEOTIDE SEQUENCE</scope>
    <source>
        <strain evidence="5">ANT050790</strain>
    </source>
</reference>
<dbReference type="PANTHER" id="PTHR40622:SF1">
    <property type="match status" value="1"/>
</dbReference>
<feature type="compositionally biased region" description="Basic residues" evidence="1">
    <location>
        <begin position="245"/>
        <end position="262"/>
    </location>
</feature>
<evidence type="ECO:0000313" key="6">
    <source>
        <dbReference type="Proteomes" id="UP001166286"/>
    </source>
</evidence>
<protein>
    <recommendedName>
        <fullName evidence="4">DUF7728 domain-containing protein</fullName>
    </recommendedName>
</protein>
<evidence type="ECO:0000256" key="1">
    <source>
        <dbReference type="SAM" id="MobiDB-lite"/>
    </source>
</evidence>
<keyword evidence="6" id="KW-1185">Reference proteome</keyword>
<dbReference type="PANTHER" id="PTHR40622">
    <property type="match status" value="1"/>
</dbReference>
<sequence>MLLSSLLSASVLGVAAQAFMVPAVAELPDTHNSNNVVPAIIDHNTQVINLDCSSCLYAVKSDSNKVHEWTPGVASDLEMKFEVDGKLLKFNGVPFYPKTDPAMPPLLSVSQKKKDGEVSTMEGYDGQLRMSYSVEYSTKQFKDHTLVTLLMTVMGIDGQMIKVDNVQIKVIKGRDGTLSLFSTTLIPASPNDPDAKCENILCRFFTKILTNVNKAKATAKATAKGAVHKMKCFCVKCIHALTGHKNHPHPHHKGGKHPGAPHRRPDGTMELPSHIQFKPGHKFHHHQHTSFFGRVALTLVTTVKVVFVPILIGVAFGMAASAVGMLVGQVIVFLWMRFRGNKREAAYQRLETEEKDEPPAYQDVAAQSVEVLSEKEVEGKA</sequence>
<feature type="chain" id="PRO_5041346522" description="DUF7728 domain-containing protein" evidence="3">
    <location>
        <begin position="17"/>
        <end position="381"/>
    </location>
</feature>
<keyword evidence="2" id="KW-0812">Transmembrane</keyword>
<evidence type="ECO:0000256" key="3">
    <source>
        <dbReference type="SAM" id="SignalP"/>
    </source>
</evidence>
<evidence type="ECO:0000313" key="5">
    <source>
        <dbReference type="EMBL" id="KAK0513136.1"/>
    </source>
</evidence>
<feature type="domain" description="DUF7728" evidence="4">
    <location>
        <begin position="44"/>
        <end position="181"/>
    </location>
</feature>
<dbReference type="Pfam" id="PF24854">
    <property type="entry name" value="DUF7728"/>
    <property type="match status" value="1"/>
</dbReference>
<evidence type="ECO:0000256" key="2">
    <source>
        <dbReference type="SAM" id="Phobius"/>
    </source>
</evidence>
<evidence type="ECO:0000259" key="4">
    <source>
        <dbReference type="Pfam" id="PF24854"/>
    </source>
</evidence>
<keyword evidence="2" id="KW-1133">Transmembrane helix</keyword>
<feature type="transmembrane region" description="Helical" evidence="2">
    <location>
        <begin position="306"/>
        <end position="335"/>
    </location>
</feature>